<dbReference type="PROSITE" id="PS50110">
    <property type="entry name" value="RESPONSE_REGULATORY"/>
    <property type="match status" value="1"/>
</dbReference>
<evidence type="ECO:0000313" key="4">
    <source>
        <dbReference type="Proteomes" id="UP000050360"/>
    </source>
</evidence>
<evidence type="ECO:0000259" key="2">
    <source>
        <dbReference type="PROSITE" id="PS50110"/>
    </source>
</evidence>
<sequence length="69" mass="7657">HSGQLKNAVDAIKAGASDYITKPFKIDEVQTKVRMVIAMAEINKYPQLLESDLIKAISNPIRKDTLKTS</sequence>
<comment type="caution">
    <text evidence="1">Lacks conserved residue(s) required for the propagation of feature annotation.</text>
</comment>
<evidence type="ECO:0000313" key="3">
    <source>
        <dbReference type="EMBL" id="KPQ45402.1"/>
    </source>
</evidence>
<protein>
    <submittedName>
        <fullName evidence="3">Acetoacetate metabolism regulatory protein AtoC</fullName>
    </submittedName>
</protein>
<reference evidence="3 4" key="1">
    <citation type="submission" date="2015-09" db="EMBL/GenBank/DDBJ databases">
        <title>A metagenomics-based metabolic model of nitrate-dependent anaerobic oxidation of methane by Methanoperedens-like archaea.</title>
        <authorList>
            <person name="Arshad A."/>
            <person name="Speth D.R."/>
            <person name="De Graaf R.M."/>
            <person name="Op Den Camp H.J."/>
            <person name="Jetten M.S."/>
            <person name="Welte C.U."/>
        </authorList>
    </citation>
    <scope>NUCLEOTIDE SEQUENCE [LARGE SCALE GENOMIC DNA]</scope>
</reference>
<feature type="non-terminal residue" evidence="3">
    <location>
        <position position="1"/>
    </location>
</feature>
<dbReference type="InterPro" id="IPR001789">
    <property type="entry name" value="Sig_transdc_resp-reg_receiver"/>
</dbReference>
<comment type="caution">
    <text evidence="3">The sequence shown here is derived from an EMBL/GenBank/DDBJ whole genome shotgun (WGS) entry which is preliminary data.</text>
</comment>
<evidence type="ECO:0000256" key="1">
    <source>
        <dbReference type="PROSITE-ProRule" id="PRU00169"/>
    </source>
</evidence>
<dbReference type="EMBL" id="LKCM01000004">
    <property type="protein sequence ID" value="KPQ45402.1"/>
    <property type="molecule type" value="Genomic_DNA"/>
</dbReference>
<accession>A0A0N8KRN1</accession>
<feature type="domain" description="Response regulatory" evidence="2">
    <location>
        <begin position="1"/>
        <end position="37"/>
    </location>
</feature>
<dbReference type="GO" id="GO:0000160">
    <property type="term" value="P:phosphorelay signal transduction system"/>
    <property type="evidence" value="ECO:0007669"/>
    <property type="project" value="InterPro"/>
</dbReference>
<dbReference type="AlphaFoldDB" id="A0A0N8KRN1"/>
<proteinExistence type="predicted"/>
<dbReference type="Proteomes" id="UP000050360">
    <property type="component" value="Unassembled WGS sequence"/>
</dbReference>
<dbReference type="SUPFAM" id="SSF52172">
    <property type="entry name" value="CheY-like"/>
    <property type="match status" value="1"/>
</dbReference>
<name>A0A0N8KRN1_9EURY</name>
<dbReference type="Gene3D" id="3.40.50.2300">
    <property type="match status" value="1"/>
</dbReference>
<dbReference type="InterPro" id="IPR011006">
    <property type="entry name" value="CheY-like_superfamily"/>
</dbReference>
<organism evidence="3 4">
    <name type="scientific">Candidatus Methanoperedens nitratireducens</name>
    <dbReference type="NCBI Taxonomy" id="1392998"/>
    <lineage>
        <taxon>Archaea</taxon>
        <taxon>Methanobacteriati</taxon>
        <taxon>Methanobacteriota</taxon>
        <taxon>Stenosarchaea group</taxon>
        <taxon>Methanomicrobia</taxon>
        <taxon>Methanosarcinales</taxon>
        <taxon>ANME-2 cluster</taxon>
        <taxon>Candidatus Methanoperedentaceae</taxon>
        <taxon>Candidatus Methanoperedens</taxon>
    </lineage>
</organism>
<gene>
    <name evidence="3" type="ORF">MPEBLZ_00007</name>
</gene>